<feature type="transmembrane region" description="Helical" evidence="6">
    <location>
        <begin position="120"/>
        <end position="138"/>
    </location>
</feature>
<feature type="transmembrane region" description="Helical" evidence="6">
    <location>
        <begin position="39"/>
        <end position="57"/>
    </location>
</feature>
<keyword evidence="5 6" id="KW-0472">Membrane</keyword>
<dbReference type="Pfam" id="PF13520">
    <property type="entry name" value="AA_permease_2"/>
    <property type="match status" value="1"/>
</dbReference>
<accession>A0A964RSP3</accession>
<dbReference type="Gene3D" id="1.20.1740.10">
    <property type="entry name" value="Amino acid/polyamine transporter I"/>
    <property type="match status" value="1"/>
</dbReference>
<comment type="subcellular location">
    <subcellularLocation>
        <location evidence="1">Cell membrane</location>
        <topology evidence="1">Multi-pass membrane protein</topology>
    </subcellularLocation>
</comment>
<dbReference type="EMBL" id="WSRQ01000103">
    <property type="protein sequence ID" value="MVX67199.1"/>
    <property type="molecule type" value="Genomic_DNA"/>
</dbReference>
<evidence type="ECO:0000256" key="2">
    <source>
        <dbReference type="ARBA" id="ARBA00022475"/>
    </source>
</evidence>
<evidence type="ECO:0000256" key="4">
    <source>
        <dbReference type="ARBA" id="ARBA00022989"/>
    </source>
</evidence>
<dbReference type="GO" id="GO:0005886">
    <property type="term" value="C:plasma membrane"/>
    <property type="evidence" value="ECO:0007669"/>
    <property type="project" value="UniProtKB-SubCell"/>
</dbReference>
<feature type="transmembrane region" description="Helical" evidence="6">
    <location>
        <begin position="341"/>
        <end position="360"/>
    </location>
</feature>
<dbReference type="GO" id="GO:0022857">
    <property type="term" value="F:transmembrane transporter activity"/>
    <property type="evidence" value="ECO:0007669"/>
    <property type="project" value="InterPro"/>
</dbReference>
<feature type="transmembrane region" description="Helical" evidence="6">
    <location>
        <begin position="145"/>
        <end position="165"/>
    </location>
</feature>
<evidence type="ECO:0000313" key="7">
    <source>
        <dbReference type="EMBL" id="MVX67199.1"/>
    </source>
</evidence>
<protein>
    <submittedName>
        <fullName evidence="7">Amino acid permease</fullName>
    </submittedName>
</protein>
<comment type="caution">
    <text evidence="7">The sequence shown here is derived from an EMBL/GenBank/DDBJ whole genome shotgun (WGS) entry which is preliminary data.</text>
</comment>
<keyword evidence="3 6" id="KW-0812">Transmembrane</keyword>
<feature type="transmembrane region" description="Helical" evidence="6">
    <location>
        <begin position="262"/>
        <end position="286"/>
    </location>
</feature>
<evidence type="ECO:0000256" key="3">
    <source>
        <dbReference type="ARBA" id="ARBA00022692"/>
    </source>
</evidence>
<feature type="transmembrane region" description="Helical" evidence="6">
    <location>
        <begin position="12"/>
        <end position="33"/>
    </location>
</feature>
<evidence type="ECO:0000313" key="8">
    <source>
        <dbReference type="Proteomes" id="UP000656077"/>
    </source>
</evidence>
<dbReference type="InterPro" id="IPR002293">
    <property type="entry name" value="AA/rel_permease1"/>
</dbReference>
<dbReference type="PIRSF" id="PIRSF006060">
    <property type="entry name" value="AA_transporter"/>
    <property type="match status" value="1"/>
</dbReference>
<sequence>MNKKLNTITISGLMIGPILGSGIVLLPPIAINILGDNAIIAWIIIMLMGIIFAYIFTKMSILTSSNEGVNVVVGEKLGQNFRELSSNYLTAAVCFGPVAVLYTASGFICNMIPGGNNYQIFVILILLLLNVLVLLMRITAMGRVTLVLSSLTGLILVIGSIFNLLKQDSITFPNAFPQITTLGSTLLLLFWAIIGWEVIGSYVEEVINPEKTLMRAMKISLSAVIFIYLLTTFALQNSTNHIVTKETDINVSLILIPLFGNLSYIIMGIIAAGLCYSTLIMILGAVTRQMAARAEKGTLPAFLRKKEEERSPKRALIVLTTFHCLVIFLIHYNYVTVEWTVGIANTFFICNALLGLIASLKCVNGMLLKGLITLLIIILIILLTFSHLIGWLLLLLVSLMSMYKNILNVIEKLKTSTFFRGVL</sequence>
<gene>
    <name evidence="7" type="ORF">GKZ28_26515</name>
</gene>
<proteinExistence type="predicted"/>
<dbReference type="AlphaFoldDB" id="A0A964RSP3"/>
<dbReference type="InterPro" id="IPR050367">
    <property type="entry name" value="APC_superfamily"/>
</dbReference>
<dbReference type="RefSeq" id="WP_160361630.1">
    <property type="nucleotide sequence ID" value="NZ_WSRQ01000103.1"/>
</dbReference>
<feature type="transmembrane region" description="Helical" evidence="6">
    <location>
        <begin position="216"/>
        <end position="235"/>
    </location>
</feature>
<name>A0A964RSP3_9CLOT</name>
<feature type="transmembrane region" description="Helical" evidence="6">
    <location>
        <begin position="315"/>
        <end position="335"/>
    </location>
</feature>
<feature type="transmembrane region" description="Helical" evidence="6">
    <location>
        <begin position="185"/>
        <end position="204"/>
    </location>
</feature>
<organism evidence="7 8">
    <name type="scientific">Clostridium chromiireducens</name>
    <dbReference type="NCBI Taxonomy" id="225345"/>
    <lineage>
        <taxon>Bacteria</taxon>
        <taxon>Bacillati</taxon>
        <taxon>Bacillota</taxon>
        <taxon>Clostridia</taxon>
        <taxon>Eubacteriales</taxon>
        <taxon>Clostridiaceae</taxon>
        <taxon>Clostridium</taxon>
    </lineage>
</organism>
<evidence type="ECO:0000256" key="5">
    <source>
        <dbReference type="ARBA" id="ARBA00023136"/>
    </source>
</evidence>
<feature type="transmembrane region" description="Helical" evidence="6">
    <location>
        <begin position="367"/>
        <end position="385"/>
    </location>
</feature>
<dbReference type="PANTHER" id="PTHR42770:SF13">
    <property type="entry name" value="L-METHIONINE_BRANCHED-CHAIN AMINO ACID EXPORTER YJEH"/>
    <property type="match status" value="1"/>
</dbReference>
<keyword evidence="4 6" id="KW-1133">Transmembrane helix</keyword>
<reference evidence="7" key="1">
    <citation type="submission" date="2019-12" db="EMBL/GenBank/DDBJ databases">
        <title>Microbes associate with the intestines of laboratory mice.</title>
        <authorList>
            <person name="Navarre W."/>
            <person name="Wong E."/>
        </authorList>
    </citation>
    <scope>NUCLEOTIDE SEQUENCE</scope>
    <source>
        <strain evidence="7">NM79_F5</strain>
    </source>
</reference>
<keyword evidence="2" id="KW-1003">Cell membrane</keyword>
<evidence type="ECO:0000256" key="6">
    <source>
        <dbReference type="SAM" id="Phobius"/>
    </source>
</evidence>
<evidence type="ECO:0000256" key="1">
    <source>
        <dbReference type="ARBA" id="ARBA00004651"/>
    </source>
</evidence>
<dbReference type="PANTHER" id="PTHR42770">
    <property type="entry name" value="AMINO ACID TRANSPORTER-RELATED"/>
    <property type="match status" value="1"/>
</dbReference>
<dbReference type="Proteomes" id="UP000656077">
    <property type="component" value="Unassembled WGS sequence"/>
</dbReference>
<feature type="transmembrane region" description="Helical" evidence="6">
    <location>
        <begin position="88"/>
        <end position="108"/>
    </location>
</feature>